<organism evidence="2 3">
    <name type="scientific">Chelatococcus caeni</name>
    <dbReference type="NCBI Taxonomy" id="1348468"/>
    <lineage>
        <taxon>Bacteria</taxon>
        <taxon>Pseudomonadati</taxon>
        <taxon>Pseudomonadota</taxon>
        <taxon>Alphaproteobacteria</taxon>
        <taxon>Hyphomicrobiales</taxon>
        <taxon>Chelatococcaceae</taxon>
        <taxon>Chelatococcus</taxon>
    </lineage>
</organism>
<accession>A0A840C095</accession>
<dbReference type="EMBL" id="JACIEN010000002">
    <property type="protein sequence ID" value="MBB4017392.1"/>
    <property type="molecule type" value="Genomic_DNA"/>
</dbReference>
<feature type="domain" description="Baseplate protein J-like barrel" evidence="1">
    <location>
        <begin position="101"/>
        <end position="177"/>
    </location>
</feature>
<dbReference type="AlphaFoldDB" id="A0A840C095"/>
<comment type="caution">
    <text evidence="2">The sequence shown here is derived from an EMBL/GenBank/DDBJ whole genome shotgun (WGS) entry which is preliminary data.</text>
</comment>
<evidence type="ECO:0000313" key="2">
    <source>
        <dbReference type="EMBL" id="MBB4017392.1"/>
    </source>
</evidence>
<sequence length="392" mass="40854">MATPVCTIDENGIHAPTYQACLDYFKAEYRGIYGQDVYLENDSQDGQLLALFALALHDANSMSVSVYNAFSPSSAQGVGLSRVVKINGLRRNVATSSTVDLRIVGVAGTTISNGAAADDAGNRWLLPVNVTIPPAGEITVTAIAAQPGDMKAAPDTITTIATPTRGWQSVTNPSDAVPGAPVERDAALRRRQAVSTALPSRTVLEGIVGAVASISGVNRYRVYENDTDITDVNGIPSHSIAFVVEGGDAQTIAETIARKKTPGAGTFGSTTVTVIDAYGVTHDVRFSRPVQVDISVAIVLKPLAGYTTGVEESIKQAAVDYINAVEIGGGEARVVEWGEVIEAIKSIAGKDAFRLVSLDLSSPGGPGTPDITLAFDEASHCDIADVTVSIAP</sequence>
<reference evidence="2 3" key="1">
    <citation type="submission" date="2020-08" db="EMBL/GenBank/DDBJ databases">
        <title>Genomic Encyclopedia of Type Strains, Phase IV (KMG-IV): sequencing the most valuable type-strain genomes for metagenomic binning, comparative biology and taxonomic classification.</title>
        <authorList>
            <person name="Goeker M."/>
        </authorList>
    </citation>
    <scope>NUCLEOTIDE SEQUENCE [LARGE SCALE GENOMIC DNA]</scope>
    <source>
        <strain evidence="2 3">DSM 103737</strain>
    </source>
</reference>
<evidence type="ECO:0000313" key="3">
    <source>
        <dbReference type="Proteomes" id="UP000577362"/>
    </source>
</evidence>
<proteinExistence type="predicted"/>
<evidence type="ECO:0000259" key="1">
    <source>
        <dbReference type="Pfam" id="PF04865"/>
    </source>
</evidence>
<gene>
    <name evidence="2" type="ORF">GGR16_002421</name>
</gene>
<dbReference type="Pfam" id="PF04865">
    <property type="entry name" value="Baseplate_J"/>
    <property type="match status" value="1"/>
</dbReference>
<keyword evidence="3" id="KW-1185">Reference proteome</keyword>
<dbReference type="Proteomes" id="UP000577362">
    <property type="component" value="Unassembled WGS sequence"/>
</dbReference>
<name>A0A840C095_9HYPH</name>
<dbReference type="RefSeq" id="WP_183316746.1">
    <property type="nucleotide sequence ID" value="NZ_JACIEN010000002.1"/>
</dbReference>
<dbReference type="InterPro" id="IPR006949">
    <property type="entry name" value="Barrel_Baseplate_J-like"/>
</dbReference>
<protein>
    <submittedName>
        <fullName evidence="2">Putative phage protein gp47/JayE</fullName>
    </submittedName>
</protein>